<name>A0AA36J9D1_9DINO</name>
<reference evidence="2" key="1">
    <citation type="submission" date="2023-08" db="EMBL/GenBank/DDBJ databases">
        <authorList>
            <person name="Chen Y."/>
            <person name="Shah S."/>
            <person name="Dougan E. K."/>
            <person name="Thang M."/>
            <person name="Chan C."/>
        </authorList>
    </citation>
    <scope>NUCLEOTIDE SEQUENCE</scope>
</reference>
<feature type="chain" id="PRO_5041293466" evidence="1">
    <location>
        <begin position="18"/>
        <end position="56"/>
    </location>
</feature>
<evidence type="ECO:0000313" key="2">
    <source>
        <dbReference type="EMBL" id="CAJ1400888.1"/>
    </source>
</evidence>
<comment type="caution">
    <text evidence="2">The sequence shown here is derived from an EMBL/GenBank/DDBJ whole genome shotgun (WGS) entry which is preliminary data.</text>
</comment>
<gene>
    <name evidence="2" type="ORF">EVOR1521_LOCUS24132</name>
</gene>
<dbReference type="EMBL" id="CAUJNA010003390">
    <property type="protein sequence ID" value="CAJ1400888.1"/>
    <property type="molecule type" value="Genomic_DNA"/>
</dbReference>
<protein>
    <submittedName>
        <fullName evidence="2">Uncharacterized protein</fullName>
    </submittedName>
</protein>
<evidence type="ECO:0000313" key="3">
    <source>
        <dbReference type="Proteomes" id="UP001178507"/>
    </source>
</evidence>
<feature type="non-terminal residue" evidence="2">
    <location>
        <position position="56"/>
    </location>
</feature>
<evidence type="ECO:0000256" key="1">
    <source>
        <dbReference type="SAM" id="SignalP"/>
    </source>
</evidence>
<proteinExistence type="predicted"/>
<feature type="signal peptide" evidence="1">
    <location>
        <begin position="1"/>
        <end position="17"/>
    </location>
</feature>
<keyword evidence="1" id="KW-0732">Signal</keyword>
<dbReference type="Proteomes" id="UP001178507">
    <property type="component" value="Unassembled WGS sequence"/>
</dbReference>
<keyword evidence="3" id="KW-1185">Reference proteome</keyword>
<dbReference type="AlphaFoldDB" id="A0AA36J9D1"/>
<organism evidence="2 3">
    <name type="scientific">Effrenium voratum</name>
    <dbReference type="NCBI Taxonomy" id="2562239"/>
    <lineage>
        <taxon>Eukaryota</taxon>
        <taxon>Sar</taxon>
        <taxon>Alveolata</taxon>
        <taxon>Dinophyceae</taxon>
        <taxon>Suessiales</taxon>
        <taxon>Symbiodiniaceae</taxon>
        <taxon>Effrenium</taxon>
    </lineage>
</organism>
<sequence length="56" mass="6001">FVTTLTVLLFVVTSLDAAFTWCDRVVAISHMATVREFCAGSPAGRSDALDYCTLSA</sequence>
<accession>A0AA36J9D1</accession>
<feature type="non-terminal residue" evidence="2">
    <location>
        <position position="1"/>
    </location>
</feature>